<gene>
    <name evidence="1" type="ORF">AMORRO_LOCUS7721</name>
</gene>
<evidence type="ECO:0000313" key="1">
    <source>
        <dbReference type="EMBL" id="CAG8599534.1"/>
    </source>
</evidence>
<protein>
    <submittedName>
        <fullName evidence="1">5105_t:CDS:1</fullName>
    </submittedName>
</protein>
<evidence type="ECO:0000313" key="2">
    <source>
        <dbReference type="Proteomes" id="UP000789342"/>
    </source>
</evidence>
<name>A0A9N9CFG7_9GLOM</name>
<accession>A0A9N9CFG7</accession>
<dbReference type="EMBL" id="CAJVPV010006044">
    <property type="protein sequence ID" value="CAG8599534.1"/>
    <property type="molecule type" value="Genomic_DNA"/>
</dbReference>
<organism evidence="1 2">
    <name type="scientific">Acaulospora morrowiae</name>
    <dbReference type="NCBI Taxonomy" id="94023"/>
    <lineage>
        <taxon>Eukaryota</taxon>
        <taxon>Fungi</taxon>
        <taxon>Fungi incertae sedis</taxon>
        <taxon>Mucoromycota</taxon>
        <taxon>Glomeromycotina</taxon>
        <taxon>Glomeromycetes</taxon>
        <taxon>Diversisporales</taxon>
        <taxon>Acaulosporaceae</taxon>
        <taxon>Acaulospora</taxon>
    </lineage>
</organism>
<comment type="caution">
    <text evidence="1">The sequence shown here is derived from an EMBL/GenBank/DDBJ whole genome shotgun (WGS) entry which is preliminary data.</text>
</comment>
<reference evidence="1" key="1">
    <citation type="submission" date="2021-06" db="EMBL/GenBank/DDBJ databases">
        <authorList>
            <person name="Kallberg Y."/>
            <person name="Tangrot J."/>
            <person name="Rosling A."/>
        </authorList>
    </citation>
    <scope>NUCLEOTIDE SEQUENCE</scope>
    <source>
        <strain evidence="1">CL551</strain>
    </source>
</reference>
<sequence>LLKGTDLEYPIADINCKDFACFLIITSTSLKGGALENTSHLTTPN</sequence>
<dbReference type="Proteomes" id="UP000789342">
    <property type="component" value="Unassembled WGS sequence"/>
</dbReference>
<keyword evidence="2" id="KW-1185">Reference proteome</keyword>
<proteinExistence type="predicted"/>
<feature type="non-terminal residue" evidence="1">
    <location>
        <position position="1"/>
    </location>
</feature>
<dbReference type="AlphaFoldDB" id="A0A9N9CFG7"/>